<proteinExistence type="predicted"/>
<keyword evidence="1" id="KW-0812">Transmembrane</keyword>
<evidence type="ECO:0000313" key="2">
    <source>
        <dbReference type="EMBL" id="QQM61785.1"/>
    </source>
</evidence>
<protein>
    <submittedName>
        <fullName evidence="2">Acetyltransferase</fullName>
    </submittedName>
</protein>
<keyword evidence="1" id="KW-0472">Membrane</keyword>
<dbReference type="RefSeq" id="WP_003642662.1">
    <property type="nucleotide sequence ID" value="NZ_AP028153.1"/>
</dbReference>
<gene>
    <name evidence="2" type="ORF">JH395_04285</name>
</gene>
<dbReference type="AlphaFoldDB" id="A0AAX1KBL1"/>
<dbReference type="KEGG" id="lpb:SH83_11105"/>
<name>A0AAX1KBL1_LACPN</name>
<evidence type="ECO:0000256" key="1">
    <source>
        <dbReference type="SAM" id="Phobius"/>
    </source>
</evidence>
<feature type="transmembrane region" description="Helical" evidence="1">
    <location>
        <begin position="45"/>
        <end position="62"/>
    </location>
</feature>
<evidence type="ECO:0000313" key="3">
    <source>
        <dbReference type="Proteomes" id="UP000595466"/>
    </source>
</evidence>
<sequence length="104" mass="11812">MKLILGGVMRMKRRLIAAPTGLLLVGWLIGWGLQAMHQPMGTAWTAYAFTLLILYTILATFITSMADAYQGNHGRTVPEKQFYWYMCTLSVILTILAIYWMAHN</sequence>
<dbReference type="Proteomes" id="UP000595466">
    <property type="component" value="Chromosome"/>
</dbReference>
<dbReference type="EMBL" id="CP066817">
    <property type="protein sequence ID" value="QQM61785.1"/>
    <property type="molecule type" value="Genomic_DNA"/>
</dbReference>
<keyword evidence="1" id="KW-1133">Transmembrane helix</keyword>
<feature type="transmembrane region" description="Helical" evidence="1">
    <location>
        <begin position="82"/>
        <end position="102"/>
    </location>
</feature>
<organism evidence="2 3">
    <name type="scientific">Lactiplantibacillus plantarum</name>
    <name type="common">Lactobacillus plantarum</name>
    <dbReference type="NCBI Taxonomy" id="1590"/>
    <lineage>
        <taxon>Bacteria</taxon>
        <taxon>Bacillati</taxon>
        <taxon>Bacillota</taxon>
        <taxon>Bacilli</taxon>
        <taxon>Lactobacillales</taxon>
        <taxon>Lactobacillaceae</taxon>
        <taxon>Lactiplantibacillus</taxon>
    </lineage>
</organism>
<dbReference type="InterPro" id="IPR046008">
    <property type="entry name" value="DUF5964"/>
</dbReference>
<reference evidence="2 3" key="1">
    <citation type="submission" date="2020-12" db="EMBL/GenBank/DDBJ databases">
        <title>Whole genome sequencing of Lactobacillus plantarum PC518.</title>
        <authorList>
            <person name="Guo Q."/>
        </authorList>
    </citation>
    <scope>NUCLEOTIDE SEQUENCE [LARGE SCALE GENOMIC DNA]</scope>
    <source>
        <strain evidence="2 3">PC518</strain>
    </source>
</reference>
<accession>A0AAX1KBL1</accession>
<dbReference type="Pfam" id="PF19389">
    <property type="entry name" value="DUF5964"/>
    <property type="match status" value="1"/>
</dbReference>